<feature type="compositionally biased region" description="Low complexity" evidence="1">
    <location>
        <begin position="746"/>
        <end position="755"/>
    </location>
</feature>
<feature type="region of interest" description="Disordered" evidence="1">
    <location>
        <begin position="602"/>
        <end position="624"/>
    </location>
</feature>
<feature type="compositionally biased region" description="Basic and acidic residues" evidence="1">
    <location>
        <begin position="46"/>
        <end position="58"/>
    </location>
</feature>
<comment type="caution">
    <text evidence="2">The sequence shown here is derived from an EMBL/GenBank/DDBJ whole genome shotgun (WGS) entry which is preliminary data.</text>
</comment>
<feature type="compositionally biased region" description="Low complexity" evidence="1">
    <location>
        <begin position="105"/>
        <end position="116"/>
    </location>
</feature>
<feature type="compositionally biased region" description="Basic and acidic residues" evidence="1">
    <location>
        <begin position="141"/>
        <end position="186"/>
    </location>
</feature>
<feature type="compositionally biased region" description="Polar residues" evidence="1">
    <location>
        <begin position="88"/>
        <end position="104"/>
    </location>
</feature>
<dbReference type="Pfam" id="PF20566">
    <property type="entry name" value="Eap1"/>
    <property type="match status" value="2"/>
</dbReference>
<name>A0AAV9XTV5_9PEZI</name>
<feature type="compositionally biased region" description="Basic and acidic residues" evidence="1">
    <location>
        <begin position="391"/>
        <end position="405"/>
    </location>
</feature>
<feature type="region of interest" description="Disordered" evidence="1">
    <location>
        <begin position="870"/>
        <end position="1000"/>
    </location>
</feature>
<proteinExistence type="predicted"/>
<reference evidence="2 3" key="1">
    <citation type="submission" date="2019-10" db="EMBL/GenBank/DDBJ databases">
        <authorList>
            <person name="Palmer J.M."/>
        </authorList>
    </citation>
    <scope>NUCLEOTIDE SEQUENCE [LARGE SCALE GENOMIC DNA]</scope>
    <source>
        <strain evidence="2 3">TWF694</strain>
    </source>
</reference>
<gene>
    <name evidence="2" type="ORF">TWF694_001338</name>
</gene>
<feature type="compositionally biased region" description="Basic and acidic residues" evidence="1">
    <location>
        <begin position="419"/>
        <end position="433"/>
    </location>
</feature>
<evidence type="ECO:0000313" key="3">
    <source>
        <dbReference type="Proteomes" id="UP001365542"/>
    </source>
</evidence>
<feature type="region of interest" description="Disordered" evidence="1">
    <location>
        <begin position="472"/>
        <end position="543"/>
    </location>
</feature>
<dbReference type="InterPro" id="IPR046784">
    <property type="entry name" value="Eap1"/>
</dbReference>
<feature type="compositionally biased region" description="Low complexity" evidence="1">
    <location>
        <begin position="472"/>
        <end position="481"/>
    </location>
</feature>
<dbReference type="Proteomes" id="UP001365542">
    <property type="component" value="Unassembled WGS sequence"/>
</dbReference>
<protein>
    <submittedName>
        <fullName evidence="2">Uncharacterized protein</fullName>
    </submittedName>
</protein>
<keyword evidence="3" id="KW-1185">Reference proteome</keyword>
<feature type="region of interest" description="Disordered" evidence="1">
    <location>
        <begin position="657"/>
        <end position="702"/>
    </location>
</feature>
<feature type="compositionally biased region" description="Basic and acidic residues" evidence="1">
    <location>
        <begin position="219"/>
        <end position="361"/>
    </location>
</feature>
<organism evidence="2 3">
    <name type="scientific">Orbilia ellipsospora</name>
    <dbReference type="NCBI Taxonomy" id="2528407"/>
    <lineage>
        <taxon>Eukaryota</taxon>
        <taxon>Fungi</taxon>
        <taxon>Dikarya</taxon>
        <taxon>Ascomycota</taxon>
        <taxon>Pezizomycotina</taxon>
        <taxon>Orbiliomycetes</taxon>
        <taxon>Orbiliales</taxon>
        <taxon>Orbiliaceae</taxon>
        <taxon>Orbilia</taxon>
    </lineage>
</organism>
<accession>A0AAV9XTV5</accession>
<feature type="region of interest" description="Disordered" evidence="1">
    <location>
        <begin position="1014"/>
        <end position="1094"/>
    </location>
</feature>
<evidence type="ECO:0000256" key="1">
    <source>
        <dbReference type="SAM" id="MobiDB-lite"/>
    </source>
</evidence>
<feature type="compositionally biased region" description="Pro residues" evidence="1">
    <location>
        <begin position="901"/>
        <end position="913"/>
    </location>
</feature>
<feature type="region of interest" description="Disordered" evidence="1">
    <location>
        <begin position="722"/>
        <end position="804"/>
    </location>
</feature>
<feature type="region of interest" description="Disordered" evidence="1">
    <location>
        <begin position="16"/>
        <end position="433"/>
    </location>
</feature>
<feature type="compositionally biased region" description="Basic and acidic residues" evidence="1">
    <location>
        <begin position="192"/>
        <end position="203"/>
    </location>
</feature>
<evidence type="ECO:0000313" key="2">
    <source>
        <dbReference type="EMBL" id="KAK6544649.1"/>
    </source>
</evidence>
<feature type="compositionally biased region" description="Gly residues" evidence="1">
    <location>
        <begin position="976"/>
        <end position="992"/>
    </location>
</feature>
<feature type="compositionally biased region" description="Basic and acidic residues" evidence="1">
    <location>
        <begin position="612"/>
        <end position="624"/>
    </location>
</feature>
<feature type="compositionally biased region" description="Polar residues" evidence="1">
    <location>
        <begin position="756"/>
        <end position="768"/>
    </location>
</feature>
<dbReference type="EMBL" id="JAVHJO010000001">
    <property type="protein sequence ID" value="KAK6544649.1"/>
    <property type="molecule type" value="Genomic_DNA"/>
</dbReference>
<feature type="compositionally biased region" description="Pro residues" evidence="1">
    <location>
        <begin position="727"/>
        <end position="736"/>
    </location>
</feature>
<sequence length="1094" mass="120461">MGPKYTIEELLLIKNSPLVEKPDSLPPLEEWMGSPLPTRPTPAPRKPGEEPAPDDKESSTLYARRTGFGHTSRGSDDIILGPPKMSFASASSTRKTFGNDSDTFSPSSNNETPTSSRFTNFASSNHNDDDNKTGTSSTTPRIDRFSFNRFGMQRDDNNRRERPEPRGFGRSNDDFRDNRRDRDDNKTGTGDRFPKRFERKDGDEGGGWNTVTRPRKSFGHNDDGEKFRREHGKPTGDRGDRDPKDRPNRYEAFSRDKSDKDTSERPERREGGWKDRTEGGWKDREQNKRREGGGKGREESSWFLSEEERAARAAARDREYREQRETRAAEREFRNGGGGGDRRGHDRDRDREHRDRDRDNETFGDSSSRGFGRFDKQEKEPEWMDAMPGNDGKEFKAHSTEDFQRWKAAMKARNQQQPAEEKPAPKESKDEEIVFKSKAEKRATAMEEAHAEPVEEFAENGVDRFWGWNTSSTSLASKTTSDGGAKLPVPASGEKTPAVERSSRFRNFFNAPVQDQMSQPEPQGAPPVQNGSEEQRAQQQAQQQLALMQAQQVQQIHQQHQMLQKQLVQTQAPQANISEYQLYQMQQTEQMLRQSNAAQQLALQAAQQQQPAKDKHAETSKEDREGFNNILQMLGRARLSSPPNAEAQNAFLSILGAPSQHGTPVSHSNPTPPANHPTNNMPGPPASQPHAGMSRQAQASLQQLHTGSAGGNETILKLLRHADMPTPQGPPPPPQFIPDYQGSTRPPVSVSPPVVQQRSGKNSVSGSLNDPAIRAIGRPPNEGPPGLPKNLYHDPPPPQHVRSPSQIMEAHHRAFPGMDLRPPPGIDQRTAQMEPPKSAGFLNEQAQRGMDPRHIELLRSEQQRRLIEQQMQMAAAAGVESIPHRNFPPNPPPRLEQRGPQGPPQPQGPPGPPNAEQGPPMGMPGMGENGHMPGNWAPGPQQHPSQNQSGPSGNANQQRPPPGFFQRGPGGPPGPANGGNVNGPGGPGGPGGPAGPMPPLPFYGPGMGNMPPMPFGQHGMPPPPNMPNMNFPPFPPGPNGPPPPMPPQGLPPQGFPPPFPFHEGMMPFGGGPDGLRSPQHQQHLGGPPGMFTGR</sequence>
<dbReference type="AlphaFoldDB" id="A0AAV9XTV5"/>
<feature type="compositionally biased region" description="Basic and acidic residues" evidence="1">
    <location>
        <begin position="372"/>
        <end position="382"/>
    </location>
</feature>
<feature type="compositionally biased region" description="Polar residues" evidence="1">
    <location>
        <begin position="942"/>
        <end position="958"/>
    </location>
</feature>
<feature type="compositionally biased region" description="Pro residues" evidence="1">
    <location>
        <begin position="1020"/>
        <end position="1060"/>
    </location>
</feature>
<feature type="region of interest" description="Disordered" evidence="1">
    <location>
        <begin position="818"/>
        <end position="849"/>
    </location>
</feature>